<dbReference type="Proteomes" id="UP000250043">
    <property type="component" value="Unassembled WGS sequence"/>
</dbReference>
<accession>A0A8E2DHG4</accession>
<dbReference type="AlphaFoldDB" id="A0A8E2DHG4"/>
<protein>
    <submittedName>
        <fullName evidence="1">Uncharacterized protein</fullName>
    </submittedName>
</protein>
<name>A0A8E2DHG4_9APHY</name>
<sequence>MHEPTTANRSPMYGELSGTAFTLDDHTLVHLTSQHRPEVISEADDDIFAGMSLPNVPVSGYHTYTDGTAMNAIYQDNVLVQAYMGYAGHTNVGILSGPESSNAGKEQKAPSNALVSVFLSI</sequence>
<reference evidence="1 2" key="1">
    <citation type="submission" date="2016-07" db="EMBL/GenBank/DDBJ databases">
        <title>Draft genome of the white-rot fungus Obba rivulosa 3A-2.</title>
        <authorList>
            <consortium name="DOE Joint Genome Institute"/>
            <person name="Miettinen O."/>
            <person name="Riley R."/>
            <person name="Acob R."/>
            <person name="Barry K."/>
            <person name="Cullen D."/>
            <person name="De Vries R."/>
            <person name="Hainaut M."/>
            <person name="Hatakka A."/>
            <person name="Henrissat B."/>
            <person name="Hilden K."/>
            <person name="Kuo R."/>
            <person name="Labutti K."/>
            <person name="Lipzen A."/>
            <person name="Makela M.R."/>
            <person name="Sandor L."/>
            <person name="Spatafora J.W."/>
            <person name="Grigoriev I.V."/>
            <person name="Hibbett D.S."/>
        </authorList>
    </citation>
    <scope>NUCLEOTIDE SEQUENCE [LARGE SCALE GENOMIC DNA]</scope>
    <source>
        <strain evidence="1 2">3A-2</strain>
    </source>
</reference>
<evidence type="ECO:0000313" key="1">
    <source>
        <dbReference type="EMBL" id="OCH88165.1"/>
    </source>
</evidence>
<proteinExistence type="predicted"/>
<evidence type="ECO:0000313" key="2">
    <source>
        <dbReference type="Proteomes" id="UP000250043"/>
    </source>
</evidence>
<dbReference type="EMBL" id="KV722460">
    <property type="protein sequence ID" value="OCH88165.1"/>
    <property type="molecule type" value="Genomic_DNA"/>
</dbReference>
<organism evidence="1 2">
    <name type="scientific">Obba rivulosa</name>
    <dbReference type="NCBI Taxonomy" id="1052685"/>
    <lineage>
        <taxon>Eukaryota</taxon>
        <taxon>Fungi</taxon>
        <taxon>Dikarya</taxon>
        <taxon>Basidiomycota</taxon>
        <taxon>Agaricomycotina</taxon>
        <taxon>Agaricomycetes</taxon>
        <taxon>Polyporales</taxon>
        <taxon>Gelatoporiaceae</taxon>
        <taxon>Obba</taxon>
    </lineage>
</organism>
<keyword evidence="2" id="KW-1185">Reference proteome</keyword>
<gene>
    <name evidence="1" type="ORF">OBBRIDRAFT_107725</name>
</gene>